<dbReference type="GO" id="GO:0005829">
    <property type="term" value="C:cytosol"/>
    <property type="evidence" value="ECO:0007669"/>
    <property type="project" value="TreeGrafter"/>
</dbReference>
<name>A0AAD9UAC4_9ROSI</name>
<evidence type="ECO:0000256" key="1">
    <source>
        <dbReference type="ARBA" id="ARBA00023002"/>
    </source>
</evidence>
<dbReference type="InterPro" id="IPR006140">
    <property type="entry name" value="D-isomer_DH_NAD-bd"/>
</dbReference>
<dbReference type="SUPFAM" id="SSF52283">
    <property type="entry name" value="Formate/glycerate dehydrogenase catalytic domain-like"/>
    <property type="match status" value="1"/>
</dbReference>
<dbReference type="Proteomes" id="UP001280121">
    <property type="component" value="Unassembled WGS sequence"/>
</dbReference>
<dbReference type="SUPFAM" id="SSF51735">
    <property type="entry name" value="NAD(P)-binding Rossmann-fold domains"/>
    <property type="match status" value="1"/>
</dbReference>
<dbReference type="GO" id="GO:0051287">
    <property type="term" value="F:NAD binding"/>
    <property type="evidence" value="ECO:0007669"/>
    <property type="project" value="InterPro"/>
</dbReference>
<feature type="domain" description="D-isomer specific 2-hydroxyacid dehydrogenase NAD-binding" evidence="2">
    <location>
        <begin position="128"/>
        <end position="236"/>
    </location>
</feature>
<dbReference type="InterPro" id="IPR036291">
    <property type="entry name" value="NAD(P)-bd_dom_sf"/>
</dbReference>
<keyword evidence="4" id="KW-1185">Reference proteome</keyword>
<sequence length="237" mass="26395">MELEIHKKYEHQQPKDLPRVLVVKPPPPMAIFGDKYLVSEKFKLLKAWESPLPLEEFLISNSQSIQAMLCTGFAMVTLEILRPLPSLRLVVSASSGVHHINLPECRRRGIAVTNSGNAYSDDCADATVGLLIEVWRKVSAADRYVRQGLWMSRGDYAHGSKLGGKRIGIVGLGKIGLEVAKRLKPFGCTILYNSKKEKPAVSYTLYPKICQLSANSNALIIFCGLTDQTRQMIDRQV</sequence>
<dbReference type="AlphaFoldDB" id="A0AAD9UAC4"/>
<dbReference type="GO" id="GO:0030267">
    <property type="term" value="F:glyoxylate reductase (NADPH) activity"/>
    <property type="evidence" value="ECO:0007669"/>
    <property type="project" value="TreeGrafter"/>
</dbReference>
<comment type="caution">
    <text evidence="3">The sequence shown here is derived from an EMBL/GenBank/DDBJ whole genome shotgun (WGS) entry which is preliminary data.</text>
</comment>
<gene>
    <name evidence="3" type="ORF">Ddye_017972</name>
</gene>
<protein>
    <recommendedName>
        <fullName evidence="2">D-isomer specific 2-hydroxyacid dehydrogenase NAD-binding domain-containing protein</fullName>
    </recommendedName>
</protein>
<proteinExistence type="predicted"/>
<evidence type="ECO:0000313" key="4">
    <source>
        <dbReference type="Proteomes" id="UP001280121"/>
    </source>
</evidence>
<accession>A0AAD9UAC4</accession>
<reference evidence="3" key="1">
    <citation type="journal article" date="2023" name="Plant J.">
        <title>Genome sequences and population genomics provide insights into the demographic history, inbreeding, and mutation load of two 'living fossil' tree species of Dipteronia.</title>
        <authorList>
            <person name="Feng Y."/>
            <person name="Comes H.P."/>
            <person name="Chen J."/>
            <person name="Zhu S."/>
            <person name="Lu R."/>
            <person name="Zhang X."/>
            <person name="Li P."/>
            <person name="Qiu J."/>
            <person name="Olsen K.M."/>
            <person name="Qiu Y."/>
        </authorList>
    </citation>
    <scope>NUCLEOTIDE SEQUENCE</scope>
    <source>
        <strain evidence="3">KIB01</strain>
    </source>
</reference>
<dbReference type="GO" id="GO:0016618">
    <property type="term" value="F:hydroxypyruvate reductase [NAD(P)H] activity"/>
    <property type="evidence" value="ECO:0007669"/>
    <property type="project" value="TreeGrafter"/>
</dbReference>
<dbReference type="Pfam" id="PF02826">
    <property type="entry name" value="2-Hacid_dh_C"/>
    <property type="match status" value="1"/>
</dbReference>
<dbReference type="FunFam" id="3.40.50.720:FF:001289">
    <property type="entry name" value="Os11g0229100 protein"/>
    <property type="match status" value="1"/>
</dbReference>
<organism evidence="3 4">
    <name type="scientific">Dipteronia dyeriana</name>
    <dbReference type="NCBI Taxonomy" id="168575"/>
    <lineage>
        <taxon>Eukaryota</taxon>
        <taxon>Viridiplantae</taxon>
        <taxon>Streptophyta</taxon>
        <taxon>Embryophyta</taxon>
        <taxon>Tracheophyta</taxon>
        <taxon>Spermatophyta</taxon>
        <taxon>Magnoliopsida</taxon>
        <taxon>eudicotyledons</taxon>
        <taxon>Gunneridae</taxon>
        <taxon>Pentapetalae</taxon>
        <taxon>rosids</taxon>
        <taxon>malvids</taxon>
        <taxon>Sapindales</taxon>
        <taxon>Sapindaceae</taxon>
        <taxon>Hippocastanoideae</taxon>
        <taxon>Acereae</taxon>
        <taxon>Dipteronia</taxon>
    </lineage>
</organism>
<evidence type="ECO:0000313" key="3">
    <source>
        <dbReference type="EMBL" id="KAK2650483.1"/>
    </source>
</evidence>
<dbReference type="EMBL" id="JANJYI010000005">
    <property type="protein sequence ID" value="KAK2650483.1"/>
    <property type="molecule type" value="Genomic_DNA"/>
</dbReference>
<dbReference type="PANTHER" id="PTHR10996">
    <property type="entry name" value="2-HYDROXYACID DEHYDROGENASE-RELATED"/>
    <property type="match status" value="1"/>
</dbReference>
<dbReference type="PANTHER" id="PTHR10996:SF255">
    <property type="entry name" value="GLYOXYLATE_HYDROXYPYRUVATE REDUCTASE HPR3-LIKE"/>
    <property type="match status" value="1"/>
</dbReference>
<dbReference type="InterPro" id="IPR050223">
    <property type="entry name" value="D-isomer_2-hydroxyacid_DH"/>
</dbReference>
<keyword evidence="1" id="KW-0560">Oxidoreductase</keyword>
<evidence type="ECO:0000259" key="2">
    <source>
        <dbReference type="Pfam" id="PF02826"/>
    </source>
</evidence>
<dbReference type="Gene3D" id="3.40.50.720">
    <property type="entry name" value="NAD(P)-binding Rossmann-like Domain"/>
    <property type="match status" value="2"/>
</dbReference>